<dbReference type="RefSeq" id="WP_285635811.1">
    <property type="nucleotide sequence ID" value="NZ_BSTJ01000019.1"/>
</dbReference>
<dbReference type="InterPro" id="IPR043863">
    <property type="entry name" value="DUF5825"/>
</dbReference>
<dbReference type="Pfam" id="PF19142">
    <property type="entry name" value="DUF5825"/>
    <property type="match status" value="1"/>
</dbReference>
<evidence type="ECO:0000313" key="1">
    <source>
        <dbReference type="EMBL" id="GLY81398.1"/>
    </source>
</evidence>
<protein>
    <submittedName>
        <fullName evidence="1">Uncharacterized protein</fullName>
    </submittedName>
</protein>
<gene>
    <name evidence="1" type="ORF">Airi01_096650</name>
</gene>
<accession>A0A9W6VQR0</accession>
<evidence type="ECO:0000313" key="2">
    <source>
        <dbReference type="Proteomes" id="UP001165135"/>
    </source>
</evidence>
<proteinExistence type="predicted"/>
<dbReference type="AlphaFoldDB" id="A0A9W6VQR0"/>
<sequence>MHTAEVTDSGARRPAAVTVHIDELLADPSHAVRVVAEAESGSRSLTLLDPIRLGADPDLDVVALRLLTEATAGQVDLHWDLAGEPPWPLRTVVHLHPPAGAANAAGRRFAARWGERFRFGLCTYRRGPGFLALRDIRPDGARLRTVADGRWATAFETLLSTPTCPTGDAAAGRLLDELLTAGLALRLGAGRHVVLPFRLRRWPIPYSAV</sequence>
<name>A0A9W6VQR0_9ACTN</name>
<dbReference type="EMBL" id="BSTJ01000019">
    <property type="protein sequence ID" value="GLY81398.1"/>
    <property type="molecule type" value="Genomic_DNA"/>
</dbReference>
<dbReference type="Proteomes" id="UP001165135">
    <property type="component" value="Unassembled WGS sequence"/>
</dbReference>
<comment type="caution">
    <text evidence="1">The sequence shown here is derived from an EMBL/GenBank/DDBJ whole genome shotgun (WGS) entry which is preliminary data.</text>
</comment>
<organism evidence="1 2">
    <name type="scientific">Actinoallomurus iriomotensis</name>
    <dbReference type="NCBI Taxonomy" id="478107"/>
    <lineage>
        <taxon>Bacteria</taxon>
        <taxon>Bacillati</taxon>
        <taxon>Actinomycetota</taxon>
        <taxon>Actinomycetes</taxon>
        <taxon>Streptosporangiales</taxon>
        <taxon>Thermomonosporaceae</taxon>
        <taxon>Actinoallomurus</taxon>
    </lineage>
</organism>
<reference evidence="1" key="1">
    <citation type="submission" date="2023-03" db="EMBL/GenBank/DDBJ databases">
        <title>Actinoallomurus iriomotensis NBRC 103681.</title>
        <authorList>
            <person name="Ichikawa N."/>
            <person name="Sato H."/>
            <person name="Tonouchi N."/>
        </authorList>
    </citation>
    <scope>NUCLEOTIDE SEQUENCE</scope>
    <source>
        <strain evidence="1">NBRC 103681</strain>
    </source>
</reference>